<evidence type="ECO:0000313" key="2">
    <source>
        <dbReference type="Proteomes" id="UP001607302"/>
    </source>
</evidence>
<sequence length="95" mass="10978">MSGVRKQVLEKQKSIFRSGVQQRNVPPLLLENDPSWLEKDSIALPKHASRRNELAFPRQDATTTFAIIQLYPTYCERQILFLVPNLQLGNKKEDI</sequence>
<dbReference type="EMBL" id="JAUDFV010000105">
    <property type="protein sequence ID" value="KAL2731298.1"/>
    <property type="molecule type" value="Genomic_DNA"/>
</dbReference>
<protein>
    <submittedName>
        <fullName evidence="1">Uncharacterized protein</fullName>
    </submittedName>
</protein>
<dbReference type="Proteomes" id="UP001607302">
    <property type="component" value="Unassembled WGS sequence"/>
</dbReference>
<comment type="caution">
    <text evidence="1">The sequence shown here is derived from an EMBL/GenBank/DDBJ whole genome shotgun (WGS) entry which is preliminary data.</text>
</comment>
<evidence type="ECO:0000313" key="1">
    <source>
        <dbReference type="EMBL" id="KAL2731298.1"/>
    </source>
</evidence>
<proteinExistence type="predicted"/>
<dbReference type="AlphaFoldDB" id="A0ABD2BFQ5"/>
<accession>A0ABD2BFQ5</accession>
<gene>
    <name evidence="1" type="ORF">V1478_004843</name>
</gene>
<organism evidence="1 2">
    <name type="scientific">Vespula squamosa</name>
    <name type="common">Southern yellow jacket</name>
    <name type="synonym">Wasp</name>
    <dbReference type="NCBI Taxonomy" id="30214"/>
    <lineage>
        <taxon>Eukaryota</taxon>
        <taxon>Metazoa</taxon>
        <taxon>Ecdysozoa</taxon>
        <taxon>Arthropoda</taxon>
        <taxon>Hexapoda</taxon>
        <taxon>Insecta</taxon>
        <taxon>Pterygota</taxon>
        <taxon>Neoptera</taxon>
        <taxon>Endopterygota</taxon>
        <taxon>Hymenoptera</taxon>
        <taxon>Apocrita</taxon>
        <taxon>Aculeata</taxon>
        <taxon>Vespoidea</taxon>
        <taxon>Vespidae</taxon>
        <taxon>Vespinae</taxon>
        <taxon>Vespula</taxon>
    </lineage>
</organism>
<name>A0ABD2BFQ5_VESSQ</name>
<keyword evidence="2" id="KW-1185">Reference proteome</keyword>
<reference evidence="1 2" key="1">
    <citation type="journal article" date="2024" name="Ann. Entomol. Soc. Am.">
        <title>Genomic analyses of the southern and eastern yellowjacket wasps (Hymenoptera: Vespidae) reveal evolutionary signatures of social life.</title>
        <authorList>
            <person name="Catto M.A."/>
            <person name="Caine P.B."/>
            <person name="Orr S.E."/>
            <person name="Hunt B.G."/>
            <person name="Goodisman M.A.D."/>
        </authorList>
    </citation>
    <scope>NUCLEOTIDE SEQUENCE [LARGE SCALE GENOMIC DNA]</scope>
    <source>
        <strain evidence="1">233</strain>
        <tissue evidence="1">Head and thorax</tissue>
    </source>
</reference>